<feature type="compositionally biased region" description="Basic and acidic residues" evidence="1">
    <location>
        <begin position="241"/>
        <end position="264"/>
    </location>
</feature>
<proteinExistence type="predicted"/>
<reference evidence="3" key="1">
    <citation type="submission" date="2016-10" db="EMBL/GenBank/DDBJ databases">
        <authorList>
            <person name="Varghese N."/>
            <person name="Submissions S."/>
        </authorList>
    </citation>
    <scope>NUCLEOTIDE SEQUENCE [LARGE SCALE GENOMIC DNA]</scope>
    <source>
        <strain evidence="3">CGMCC 1.9150</strain>
    </source>
</reference>
<dbReference type="Proteomes" id="UP000198807">
    <property type="component" value="Unassembled WGS sequence"/>
</dbReference>
<protein>
    <recommendedName>
        <fullName evidence="4">DUF2795 domain-containing protein</fullName>
    </recommendedName>
</protein>
<sequence length="331" mass="36883">MANTIEEGDIYFFYRPRVDADKVRNLDDVQRLYLILVPDAVDTARLLLVGKKRMPEIVKDEPKSTTREWMINDLTGKPEKVGEALAPLEYETRTRGEREQGEAIPVAEGRYAILARNDSSRLAYRLTSPEKPHEAQTELGILAEASYVISVRNPAIDVPGFPDAKPDYPKSLQEKFAEKRWIDIDDSRLLDYEDAQLLLIGANDDLSEEGISITGKAALFKTLGLNEQEWPTEALGAGKLTEPRMKPESREPEGDFSKGGERGGRKARQTDSASGIAMALKGVDFPCRKADLVKQAKANDASKEIVEVLNELPGEQYETMADIQKAFGDVR</sequence>
<dbReference type="RefSeq" id="WP_244516245.1">
    <property type="nucleotide sequence ID" value="NZ_FOBC01000025.1"/>
</dbReference>
<dbReference type="PANTHER" id="PTHR34776:SF1">
    <property type="entry name" value="F17F16.3 PROTEIN"/>
    <property type="match status" value="1"/>
</dbReference>
<evidence type="ECO:0000313" key="2">
    <source>
        <dbReference type="EMBL" id="SEM08115.1"/>
    </source>
</evidence>
<accession>A0A1H7VGV6</accession>
<organism evidence="2 3">
    <name type="scientific">Halomonas daqiaonensis</name>
    <dbReference type="NCBI Taxonomy" id="650850"/>
    <lineage>
        <taxon>Bacteria</taxon>
        <taxon>Pseudomonadati</taxon>
        <taxon>Pseudomonadota</taxon>
        <taxon>Gammaproteobacteria</taxon>
        <taxon>Oceanospirillales</taxon>
        <taxon>Halomonadaceae</taxon>
        <taxon>Halomonas</taxon>
    </lineage>
</organism>
<dbReference type="AlphaFoldDB" id="A0A1H7VGV6"/>
<dbReference type="Pfam" id="PF11387">
    <property type="entry name" value="DUF2795"/>
    <property type="match status" value="1"/>
</dbReference>
<gene>
    <name evidence="2" type="ORF">SAMN04488129_1254</name>
</gene>
<dbReference type="STRING" id="650850.SAMN04488129_1254"/>
<evidence type="ECO:0000313" key="3">
    <source>
        <dbReference type="Proteomes" id="UP000198807"/>
    </source>
</evidence>
<name>A0A1H7VGV6_9GAMM</name>
<evidence type="ECO:0000256" key="1">
    <source>
        <dbReference type="SAM" id="MobiDB-lite"/>
    </source>
</evidence>
<dbReference type="InterPro" id="IPR021527">
    <property type="entry name" value="DUF2795"/>
</dbReference>
<dbReference type="EMBL" id="FOBC01000025">
    <property type="protein sequence ID" value="SEM08115.1"/>
    <property type="molecule type" value="Genomic_DNA"/>
</dbReference>
<keyword evidence="3" id="KW-1185">Reference proteome</keyword>
<feature type="region of interest" description="Disordered" evidence="1">
    <location>
        <begin position="232"/>
        <end position="273"/>
    </location>
</feature>
<evidence type="ECO:0008006" key="4">
    <source>
        <dbReference type="Google" id="ProtNLM"/>
    </source>
</evidence>
<dbReference type="PANTHER" id="PTHR34776">
    <property type="entry name" value="F17F16.3 PROTEIN"/>
    <property type="match status" value="1"/>
</dbReference>